<proteinExistence type="predicted"/>
<reference evidence="1" key="1">
    <citation type="submission" date="2023-04" db="EMBL/GenBank/DDBJ databases">
        <title>A chromosome-level genome assembly of the parasitoid wasp Eretmocerus hayati.</title>
        <authorList>
            <person name="Zhong Y."/>
            <person name="Liu S."/>
            <person name="Liu Y."/>
        </authorList>
    </citation>
    <scope>NUCLEOTIDE SEQUENCE</scope>
    <source>
        <strain evidence="1">ZJU_SS_LIU_2023</strain>
    </source>
</reference>
<protein>
    <submittedName>
        <fullName evidence="1">Uncharacterized protein</fullName>
    </submittedName>
</protein>
<keyword evidence="2" id="KW-1185">Reference proteome</keyword>
<dbReference type="EMBL" id="CM056742">
    <property type="protein sequence ID" value="KAJ8679304.1"/>
    <property type="molecule type" value="Genomic_DNA"/>
</dbReference>
<evidence type="ECO:0000313" key="2">
    <source>
        <dbReference type="Proteomes" id="UP001239111"/>
    </source>
</evidence>
<evidence type="ECO:0000313" key="1">
    <source>
        <dbReference type="EMBL" id="KAJ8679304.1"/>
    </source>
</evidence>
<accession>A0ACC2P7Q0</accession>
<gene>
    <name evidence="1" type="ORF">QAD02_015091</name>
</gene>
<name>A0ACC2P7Q0_9HYME</name>
<organism evidence="1 2">
    <name type="scientific">Eretmocerus hayati</name>
    <dbReference type="NCBI Taxonomy" id="131215"/>
    <lineage>
        <taxon>Eukaryota</taxon>
        <taxon>Metazoa</taxon>
        <taxon>Ecdysozoa</taxon>
        <taxon>Arthropoda</taxon>
        <taxon>Hexapoda</taxon>
        <taxon>Insecta</taxon>
        <taxon>Pterygota</taxon>
        <taxon>Neoptera</taxon>
        <taxon>Endopterygota</taxon>
        <taxon>Hymenoptera</taxon>
        <taxon>Apocrita</taxon>
        <taxon>Proctotrupomorpha</taxon>
        <taxon>Chalcidoidea</taxon>
        <taxon>Aphelinidae</taxon>
        <taxon>Aphelininae</taxon>
        <taxon>Eretmocerus</taxon>
    </lineage>
</organism>
<sequence length="404" mass="46103">MGLHKLIFVTCLMLVASVISQKASYDNYKVYRIIPTSGEQLAALKKLQDFNDNYSYWREPSIVNRSADLMVGPTKQSEFADLMNLVGIKYETYVDNVQRLVDEERSTVLESPKEFGWENYYDLEEIYAWLKSLAAKYPKQVEVVVGGKTFQGRQIKGIKLSFGGNRSAVFIEGGIHAREWITPATVTYLINEFLTSKQPEIRKLAEAYDWYMFPSDRLWRKTLSDRGYGCKGADPNRNFDYKWMTTGASSDPCSETYAGSEAFSEIETKTLSKYIESISKKLFAYISFHSYSQLLMFPYGHTSEHLDNYEESLSMGRKAVEALAKKYGTQYDTGNIAETIYETSGVSMDWAKGTLKLPVTFTYELRDTGEYGFILPADQIIPNCEEVVDSLIALFEEARRLGYP</sequence>
<dbReference type="Proteomes" id="UP001239111">
    <property type="component" value="Chromosome 2"/>
</dbReference>
<comment type="caution">
    <text evidence="1">The sequence shown here is derived from an EMBL/GenBank/DDBJ whole genome shotgun (WGS) entry which is preliminary data.</text>
</comment>